<sequence>MSVRNPECDHLKLVLIGDTGVGKTSLLRRYQTDIFSDSYFPTTGVCYVTGDCCELDGETFKIGIYQAERPISSRVSHEEFLSAFYDKAHGIIIVYDCTDQESFTNVRQWLEEIER</sequence>
<name>A0A7R8WSL8_9CRUS</name>
<keyword evidence="1" id="KW-0547">Nucleotide-binding</keyword>
<organism evidence="3">
    <name type="scientific">Cyprideis torosa</name>
    <dbReference type="NCBI Taxonomy" id="163714"/>
    <lineage>
        <taxon>Eukaryota</taxon>
        <taxon>Metazoa</taxon>
        <taxon>Ecdysozoa</taxon>
        <taxon>Arthropoda</taxon>
        <taxon>Crustacea</taxon>
        <taxon>Oligostraca</taxon>
        <taxon>Ostracoda</taxon>
        <taxon>Podocopa</taxon>
        <taxon>Podocopida</taxon>
        <taxon>Cytherocopina</taxon>
        <taxon>Cytheroidea</taxon>
        <taxon>Cytherideidae</taxon>
        <taxon>Cyprideis</taxon>
    </lineage>
</organism>
<keyword evidence="2" id="KW-0342">GTP-binding</keyword>
<evidence type="ECO:0000256" key="1">
    <source>
        <dbReference type="ARBA" id="ARBA00022741"/>
    </source>
</evidence>
<dbReference type="EMBL" id="OB687645">
    <property type="protein sequence ID" value="CAD7237400.1"/>
    <property type="molecule type" value="Genomic_DNA"/>
</dbReference>
<reference evidence="3" key="1">
    <citation type="submission" date="2020-11" db="EMBL/GenBank/DDBJ databases">
        <authorList>
            <person name="Tran Van P."/>
        </authorList>
    </citation>
    <scope>NUCLEOTIDE SEQUENCE</scope>
</reference>
<dbReference type="FunFam" id="3.40.50.300:FF:001447">
    <property type="entry name" value="Ras-related protein Rab-1B"/>
    <property type="match status" value="1"/>
</dbReference>
<evidence type="ECO:0000313" key="3">
    <source>
        <dbReference type="EMBL" id="CAD7237400.1"/>
    </source>
</evidence>
<dbReference type="SUPFAM" id="SSF52540">
    <property type="entry name" value="P-loop containing nucleoside triphosphate hydrolases"/>
    <property type="match status" value="1"/>
</dbReference>
<dbReference type="InterPro" id="IPR001806">
    <property type="entry name" value="Small_GTPase"/>
</dbReference>
<dbReference type="Gene3D" id="3.40.50.300">
    <property type="entry name" value="P-loop containing nucleotide triphosphate hydrolases"/>
    <property type="match status" value="1"/>
</dbReference>
<dbReference type="PRINTS" id="PR00449">
    <property type="entry name" value="RASTRNSFRMNG"/>
</dbReference>
<dbReference type="InterPro" id="IPR027417">
    <property type="entry name" value="P-loop_NTPase"/>
</dbReference>
<dbReference type="PANTHER" id="PTHR47977">
    <property type="entry name" value="RAS-RELATED PROTEIN RAB"/>
    <property type="match status" value="1"/>
</dbReference>
<dbReference type="AlphaFoldDB" id="A0A7R8WSL8"/>
<dbReference type="InterPro" id="IPR050227">
    <property type="entry name" value="Rab"/>
</dbReference>
<dbReference type="PROSITE" id="PS51419">
    <property type="entry name" value="RAB"/>
    <property type="match status" value="1"/>
</dbReference>
<dbReference type="OrthoDB" id="9989112at2759"/>
<dbReference type="GO" id="GO:0003924">
    <property type="term" value="F:GTPase activity"/>
    <property type="evidence" value="ECO:0007669"/>
    <property type="project" value="InterPro"/>
</dbReference>
<protein>
    <submittedName>
        <fullName evidence="3">Uncharacterized protein</fullName>
    </submittedName>
</protein>
<dbReference type="Pfam" id="PF00071">
    <property type="entry name" value="Ras"/>
    <property type="match status" value="1"/>
</dbReference>
<dbReference type="GO" id="GO:0005525">
    <property type="term" value="F:GTP binding"/>
    <property type="evidence" value="ECO:0007669"/>
    <property type="project" value="UniProtKB-KW"/>
</dbReference>
<dbReference type="SMART" id="SM00175">
    <property type="entry name" value="RAB"/>
    <property type="match status" value="1"/>
</dbReference>
<proteinExistence type="predicted"/>
<gene>
    <name evidence="3" type="ORF">CTOB1V02_LOCUS15215</name>
</gene>
<evidence type="ECO:0000256" key="2">
    <source>
        <dbReference type="ARBA" id="ARBA00023134"/>
    </source>
</evidence>
<accession>A0A7R8WSL8</accession>